<evidence type="ECO:0000313" key="5">
    <source>
        <dbReference type="EMBL" id="MFL0163587.1"/>
    </source>
</evidence>
<feature type="repeat" description="Cell wall-binding" evidence="2">
    <location>
        <begin position="107"/>
        <end position="126"/>
    </location>
</feature>
<accession>A0ABW8RZV2</accession>
<dbReference type="PROSITE" id="PS51170">
    <property type="entry name" value="CW"/>
    <property type="match status" value="6"/>
</dbReference>
<dbReference type="Proteomes" id="UP001623600">
    <property type="component" value="Unassembled WGS sequence"/>
</dbReference>
<evidence type="ECO:0000313" key="6">
    <source>
        <dbReference type="Proteomes" id="UP001623600"/>
    </source>
</evidence>
<dbReference type="Pfam" id="PF19127">
    <property type="entry name" value="Choline_bind_3"/>
    <property type="match status" value="2"/>
</dbReference>
<dbReference type="RefSeq" id="WP_406760206.1">
    <property type="nucleotide sequence ID" value="NZ_JBJIAB010000001.1"/>
</dbReference>
<evidence type="ECO:0000256" key="1">
    <source>
        <dbReference type="ARBA" id="ARBA00022737"/>
    </source>
</evidence>
<organism evidence="5 6">
    <name type="scientific">Candidatus Clostridium helianthi</name>
    <dbReference type="NCBI Taxonomy" id="3381660"/>
    <lineage>
        <taxon>Bacteria</taxon>
        <taxon>Bacillati</taxon>
        <taxon>Bacillota</taxon>
        <taxon>Clostridia</taxon>
        <taxon>Eubacteriales</taxon>
        <taxon>Clostridiaceae</taxon>
        <taxon>Clostridium</taxon>
    </lineage>
</organism>
<evidence type="ECO:0000256" key="4">
    <source>
        <dbReference type="SAM" id="SignalP"/>
    </source>
</evidence>
<dbReference type="Gene3D" id="2.20.120.10">
    <property type="entry name" value="Multimodular pneumococcal cell wall endolysin, domain 3"/>
    <property type="match status" value="1"/>
</dbReference>
<evidence type="ECO:0008006" key="7">
    <source>
        <dbReference type="Google" id="ProtNLM"/>
    </source>
</evidence>
<dbReference type="Pfam" id="PF01473">
    <property type="entry name" value="Choline_bind_1"/>
    <property type="match status" value="1"/>
</dbReference>
<proteinExistence type="predicted"/>
<feature type="repeat" description="Cell wall-binding" evidence="2">
    <location>
        <begin position="87"/>
        <end position="106"/>
    </location>
</feature>
<keyword evidence="6" id="KW-1185">Reference proteome</keyword>
<feature type="repeat" description="Cell wall-binding" evidence="2">
    <location>
        <begin position="147"/>
        <end position="166"/>
    </location>
</feature>
<dbReference type="Gene3D" id="2.10.270.10">
    <property type="entry name" value="Cholin Binding"/>
    <property type="match status" value="2"/>
</dbReference>
<reference evidence="5 6" key="1">
    <citation type="submission" date="2024-11" db="EMBL/GenBank/DDBJ databases">
        <authorList>
            <person name="Heng Y.C."/>
            <person name="Lim A.C.H."/>
            <person name="Lee J.K.Y."/>
            <person name="Kittelmann S."/>
        </authorList>
    </citation>
    <scope>NUCLEOTIDE SEQUENCE [LARGE SCALE GENOMIC DNA]</scope>
    <source>
        <strain evidence="5 6">WILCCON 0112</strain>
    </source>
</reference>
<comment type="caution">
    <text evidence="5">The sequence shown here is derived from an EMBL/GenBank/DDBJ whole genome shotgun (WGS) entry which is preliminary data.</text>
</comment>
<dbReference type="InterPro" id="IPR018337">
    <property type="entry name" value="Cell_wall/Cho-bd_repeat"/>
</dbReference>
<feature type="region of interest" description="Disordered" evidence="3">
    <location>
        <begin position="196"/>
        <end position="238"/>
    </location>
</feature>
<sequence length="588" mass="61231">MKSSRLKKLIAVTVATLTLTALSPIGASAAWKQDSNGWWNTEGDSYSTGWRSINGSWYYFDSTGYMKSGWVNDGGTWYYMQPSGEMKTGWINNGGTWYYLQSSGAMKTGWVNDGGTWYYLQSSGAMKTGWINDGGAWYFASSSGAMQTGVVKVDGKVYYFAANGAMATGSVTINGTTYTFDSTGAATGEKIPTTDKIFNGNGSAVTQGSQNPTDVVDTDSGHHHGGGGGSSSSYLSDLNDGGTHTGSYTISTTTGTFGGSSASNTTTINGNISINASAQADGVITLQNLKINGDLAIDFGDGTVNLDNVSVNGVDVSNVGNNSLHVKGSSSIKDLNVLDKTNGAHIVVEGNSASIKNASIKTSSPVVIAGAISNIIVENAGASIDLQSGSVGTVLIKGTAVGAKFNVGSGAAVANLNVNAPTTVTGTGKIITANLGADTEMSIEPLTVGAIAGVKVTVEGVAMSPDKIKTITKVPTDLTEIEDDSAFQEDINSKYAAYAKVTINKANEESTDGKISFKVKFNEKVDNSKTGNDYVTQDILVTNADGTDKDIEYNNGEYTVPVNSIVYSTARVYRNGQVGYVTSVNTIK</sequence>
<feature type="chain" id="PRO_5046874819" description="N-acetylmuramoyl-L-alanine amidase family protein" evidence="4">
    <location>
        <begin position="30"/>
        <end position="588"/>
    </location>
</feature>
<keyword evidence="1" id="KW-0677">Repeat</keyword>
<evidence type="ECO:0000256" key="2">
    <source>
        <dbReference type="PROSITE-ProRule" id="PRU00591"/>
    </source>
</evidence>
<feature type="repeat" description="Cell wall-binding" evidence="2">
    <location>
        <begin position="127"/>
        <end position="146"/>
    </location>
</feature>
<dbReference type="SUPFAM" id="SSF69360">
    <property type="entry name" value="Cell wall binding repeat"/>
    <property type="match status" value="1"/>
</dbReference>
<feature type="repeat" description="Cell wall-binding" evidence="2">
    <location>
        <begin position="47"/>
        <end position="66"/>
    </location>
</feature>
<keyword evidence="4" id="KW-0732">Signal</keyword>
<gene>
    <name evidence="5" type="ORF">ACJDTP_00740</name>
</gene>
<dbReference type="EMBL" id="JBJIAB010000001">
    <property type="protein sequence ID" value="MFL0163587.1"/>
    <property type="molecule type" value="Genomic_DNA"/>
</dbReference>
<evidence type="ECO:0000256" key="3">
    <source>
        <dbReference type="SAM" id="MobiDB-lite"/>
    </source>
</evidence>
<protein>
    <recommendedName>
        <fullName evidence="7">N-acetylmuramoyl-L-alanine amidase family protein</fullName>
    </recommendedName>
</protein>
<feature type="signal peptide" evidence="4">
    <location>
        <begin position="1"/>
        <end position="29"/>
    </location>
</feature>
<feature type="compositionally biased region" description="Polar residues" evidence="3">
    <location>
        <begin position="200"/>
        <end position="213"/>
    </location>
</feature>
<feature type="repeat" description="Cell wall-binding" evidence="2">
    <location>
        <begin position="67"/>
        <end position="86"/>
    </location>
</feature>
<name>A0ABW8RZV2_9CLOT</name>